<dbReference type="EMBL" id="CP001710">
    <property type="protein sequence ID" value="ADL59244.1"/>
    <property type="molecule type" value="Genomic_DNA"/>
</dbReference>
<dbReference type="Gene3D" id="3.40.50.1970">
    <property type="match status" value="1"/>
</dbReference>
<dbReference type="GO" id="GO:0016787">
    <property type="term" value="F:hydrolase activity"/>
    <property type="evidence" value="ECO:0007669"/>
    <property type="project" value="InterPro"/>
</dbReference>
<protein>
    <submittedName>
        <fullName evidence="2">Predicted phosphoribosylaminoimidazole carboxylase</fullName>
        <ecNumber evidence="2">4.1.1.21</ecNumber>
    </submittedName>
</protein>
<dbReference type="EC" id="4.1.1.21" evidence="2"/>
<reference evidence="2 3" key="2">
    <citation type="journal article" date="2010" name="J. Bacteriol.">
        <title>Complete genome sequence of Methanothermobacter marburgensis, a methanoarchaeon model organism.</title>
        <authorList>
            <person name="Liesegang H."/>
            <person name="Kaster A.K."/>
            <person name="Wiezer A."/>
            <person name="Goenrich M."/>
            <person name="Wollherr A."/>
            <person name="Seedorf H."/>
            <person name="Gottschalk G."/>
            <person name="Thauer R.K."/>
        </authorList>
    </citation>
    <scope>NUCLEOTIDE SEQUENCE [LARGE SCALE GENOMIC DNA]</scope>
    <source>
        <strain evidence="3">ATCC BAA-927 / DSM 2133 / JCM 14651 / NBRC 100331 / OCM 82 / Marburg</strain>
    </source>
</reference>
<accession>D9PYE6</accession>
<dbReference type="PANTHER" id="PTHR43064">
    <property type="entry name" value="PHOSPHORIBOSYLAMINOIMIDAZOLE CARBOXYLASE-RELATED"/>
    <property type="match status" value="1"/>
</dbReference>
<dbReference type="PATRIC" id="fig|79929.8.peg.1614"/>
<proteinExistence type="predicted"/>
<keyword evidence="3" id="KW-1185">Reference proteome</keyword>
<dbReference type="InterPro" id="IPR039476">
    <property type="entry name" value="P2CMN_synthase_LarB"/>
</dbReference>
<keyword evidence="2" id="KW-0456">Lyase</keyword>
<dbReference type="Pfam" id="PF00731">
    <property type="entry name" value="AIRC"/>
    <property type="match status" value="1"/>
</dbReference>
<dbReference type="SUPFAM" id="SSF52255">
    <property type="entry name" value="N5-CAIR mutase (phosphoribosylaminoimidazole carboxylase, PurE)"/>
    <property type="match status" value="1"/>
</dbReference>
<dbReference type="SMART" id="SM01001">
    <property type="entry name" value="AIRC"/>
    <property type="match status" value="1"/>
</dbReference>
<sequence length="251" mass="26562">MSVRSILRELLRGEISVEEAERAIESAQLKLGDRVRFDILREKRTGFPEAVFAPGKSDEDIINIIRTVGDVIVTRLPPERAERIMDGLDLGDDYTADYHETARVLAVRSGEPERLGRIGVLSAGTSDIPVAEEARVVAEESGCEVLTAYDVGVAGIHRLLEPLQDMLESDVKVLIVVAGMEGALPSVVAGLVDVPVIAVPTSVGYGVGEGGFAALNSMLQSCSPGIGVVNIDNGFGAAVLAVKILRAFAGD</sequence>
<name>D9PYE6_METTM</name>
<dbReference type="PANTHER" id="PTHR43064:SF1">
    <property type="entry name" value="SLL1489 PROTEIN"/>
    <property type="match status" value="1"/>
</dbReference>
<dbReference type="KEGG" id="mmg:MTBMA_c16710"/>
<dbReference type="InterPro" id="IPR000031">
    <property type="entry name" value="PurE_dom"/>
</dbReference>
<evidence type="ECO:0000313" key="3">
    <source>
        <dbReference type="Proteomes" id="UP000000345"/>
    </source>
</evidence>
<feature type="domain" description="PurE" evidence="1">
    <location>
        <begin position="116"/>
        <end position="250"/>
    </location>
</feature>
<dbReference type="GO" id="GO:0004638">
    <property type="term" value="F:phosphoribosylaminoimidazole carboxylase activity"/>
    <property type="evidence" value="ECO:0007669"/>
    <property type="project" value="UniProtKB-EC"/>
</dbReference>
<dbReference type="STRING" id="79929.MTBMA_c16710"/>
<dbReference type="GO" id="GO:0006189">
    <property type="term" value="P:'de novo' IMP biosynthetic process"/>
    <property type="evidence" value="ECO:0007669"/>
    <property type="project" value="InterPro"/>
</dbReference>
<dbReference type="Proteomes" id="UP000000345">
    <property type="component" value="Chromosome"/>
</dbReference>
<reference key="1">
    <citation type="submission" date="2009-08" db="EMBL/GenBank/DDBJ databases">
        <title>The genome sequence of Methanothermobacter marburgensis.</title>
        <authorList>
            <person name="Kaster A."/>
            <person name="Seedorf H."/>
            <person name="Goenrich M."/>
            <person name="Wiezer A."/>
            <person name="Liesegang H."/>
            <person name="Thauer R."/>
            <person name="Gottschalk G."/>
        </authorList>
    </citation>
    <scope>NUCLEOTIDE SEQUENCE</scope>
    <source>
        <strain>Marburg</strain>
    </source>
</reference>
<dbReference type="HOGENOM" id="CLU_065705_0_0_2"/>
<gene>
    <name evidence="2" type="primary">purE1</name>
    <name evidence="2" type="ordered locus">MTBMA_c16710</name>
</gene>
<dbReference type="NCBIfam" id="NF033503">
    <property type="entry name" value="LarB"/>
    <property type="match status" value="1"/>
</dbReference>
<dbReference type="PaxDb" id="79929-MTBMA_c16710"/>
<evidence type="ECO:0000259" key="1">
    <source>
        <dbReference type="SMART" id="SM01001"/>
    </source>
</evidence>
<organism evidence="2 3">
    <name type="scientific">Methanothermobacter marburgensis (strain ATCC BAA-927 / DSM 2133 / JCM 14651 / NBRC 100331 / OCM 82 / Marburg)</name>
    <name type="common">Methanobacterium thermoautotrophicum</name>
    <dbReference type="NCBI Taxonomy" id="79929"/>
    <lineage>
        <taxon>Archaea</taxon>
        <taxon>Methanobacteriati</taxon>
        <taxon>Methanobacteriota</taxon>
        <taxon>Methanomada group</taxon>
        <taxon>Methanobacteria</taxon>
        <taxon>Methanobacteriales</taxon>
        <taxon>Methanobacteriaceae</taxon>
        <taxon>Methanothermobacter</taxon>
    </lineage>
</organism>
<dbReference type="AlphaFoldDB" id="D9PYE6"/>
<evidence type="ECO:0000313" key="2">
    <source>
        <dbReference type="EMBL" id="ADL59244.1"/>
    </source>
</evidence>